<proteinExistence type="predicted"/>
<organism evidence="2 3">
    <name type="scientific">Ajellomyces capsulatus (strain H143)</name>
    <name type="common">Darling's disease fungus</name>
    <name type="synonym">Histoplasma capsulatum</name>
    <dbReference type="NCBI Taxonomy" id="544712"/>
    <lineage>
        <taxon>Eukaryota</taxon>
        <taxon>Fungi</taxon>
        <taxon>Dikarya</taxon>
        <taxon>Ascomycota</taxon>
        <taxon>Pezizomycotina</taxon>
        <taxon>Eurotiomycetes</taxon>
        <taxon>Eurotiomycetidae</taxon>
        <taxon>Onygenales</taxon>
        <taxon>Ajellomycetaceae</taxon>
        <taxon>Histoplasma</taxon>
    </lineage>
</organism>
<dbReference type="EMBL" id="GG692422">
    <property type="protein sequence ID" value="EER41967.1"/>
    <property type="molecule type" value="Genomic_DNA"/>
</dbReference>
<dbReference type="AlphaFoldDB" id="C6HBM7"/>
<reference evidence="3" key="1">
    <citation type="submission" date="2009-05" db="EMBL/GenBank/DDBJ databases">
        <title>The genome sequence of Ajellomyces capsulatus strain H143.</title>
        <authorList>
            <person name="Champion M."/>
            <person name="Cuomo C.A."/>
            <person name="Ma L.-J."/>
            <person name="Henn M.R."/>
            <person name="Sil A."/>
            <person name="Goldman B."/>
            <person name="Young S.K."/>
            <person name="Kodira C.D."/>
            <person name="Zeng Q."/>
            <person name="Koehrsen M."/>
            <person name="Alvarado L."/>
            <person name="Berlin A.M."/>
            <person name="Borenstein D."/>
            <person name="Chen Z."/>
            <person name="Engels R."/>
            <person name="Freedman E."/>
            <person name="Gellesch M."/>
            <person name="Goldberg J."/>
            <person name="Griggs A."/>
            <person name="Gujja S."/>
            <person name="Heiman D.I."/>
            <person name="Hepburn T.A."/>
            <person name="Howarth C."/>
            <person name="Jen D."/>
            <person name="Larson L."/>
            <person name="Lewis B."/>
            <person name="Mehta T."/>
            <person name="Park D."/>
            <person name="Pearson M."/>
            <person name="Roberts A."/>
            <person name="Saif S."/>
            <person name="Shea T.D."/>
            <person name="Shenoy N."/>
            <person name="Sisk P."/>
            <person name="Stolte C."/>
            <person name="Sykes S."/>
            <person name="Walk T."/>
            <person name="White J."/>
            <person name="Yandava C."/>
            <person name="Klein B."/>
            <person name="McEwen J.G."/>
            <person name="Puccia R."/>
            <person name="Goldman G.H."/>
            <person name="Felipe M.S."/>
            <person name="Nino-Vega G."/>
            <person name="San-Blas G."/>
            <person name="Taylor J.W."/>
            <person name="Mendoza L."/>
            <person name="Galagan J.E."/>
            <person name="Nusbaum C."/>
            <person name="Birren B.W."/>
        </authorList>
    </citation>
    <scope>NUCLEOTIDE SEQUENCE [LARGE SCALE GENOMIC DNA]</scope>
    <source>
        <strain evidence="3">H143</strain>
    </source>
</reference>
<dbReference type="Proteomes" id="UP000002624">
    <property type="component" value="Unassembled WGS sequence"/>
</dbReference>
<feature type="region of interest" description="Disordered" evidence="1">
    <location>
        <begin position="17"/>
        <end position="36"/>
    </location>
</feature>
<evidence type="ECO:0000313" key="2">
    <source>
        <dbReference type="EMBL" id="EER41967.1"/>
    </source>
</evidence>
<feature type="compositionally biased region" description="Basic and acidic residues" evidence="1">
    <location>
        <begin position="20"/>
        <end position="35"/>
    </location>
</feature>
<dbReference type="STRING" id="544712.C6HBM7"/>
<dbReference type="VEuPathDB" id="FungiDB:HCDG_03426"/>
<protein>
    <submittedName>
        <fullName evidence="2">Uncharacterized protein</fullName>
    </submittedName>
</protein>
<sequence>MSCATCTVWPSASAFASAADEERNGNDSDNDRAGNEEEDWEALLPAGLPVVETREFGLAVGPMIVRQVYCDNIRDEAKYASFHCLLRSWERKFQRSIWFYVKRNELQIRTLAWSNEALWVVGRIHREECADPTDRALYLRSSSGSGITTHHTSDDVVNRQAPGLETVESGGMPVSRSVGFVFPGGEMNFTEDERHQNLNISESSIPDLVLSRRLAQPGAG</sequence>
<evidence type="ECO:0000256" key="1">
    <source>
        <dbReference type="SAM" id="MobiDB-lite"/>
    </source>
</evidence>
<accession>C6HBM7</accession>
<name>C6HBM7_AJECH</name>
<dbReference type="HOGENOM" id="CLU_1255665_0_0_1"/>
<evidence type="ECO:0000313" key="3">
    <source>
        <dbReference type="Proteomes" id="UP000002624"/>
    </source>
</evidence>
<dbReference type="eggNOG" id="ENOG502TI2B">
    <property type="taxonomic scope" value="Eukaryota"/>
</dbReference>
<gene>
    <name evidence="2" type="ORF">HCDG_03426</name>
</gene>